<gene>
    <name evidence="1" type="ORF">LCGC14_2233060</name>
</gene>
<comment type="caution">
    <text evidence="1">The sequence shown here is derived from an EMBL/GenBank/DDBJ whole genome shotgun (WGS) entry which is preliminary data.</text>
</comment>
<proteinExistence type="predicted"/>
<sequence>MDAKYRIHNAPTTHALEQGARIGSNMAIVHSVGPCSHLRFDPCPETGRYMDEFPIYFDDYPKVATLRRSADAGWIEPLKRELHALCKRSLDLGMKPVFHFYEPQLPLVFEREYPDLVGLWRRETQGGTVDVHTCLDPDNPETWTLIKSKYRELAVEFPQVALFIVTTGDIAGTYWGIPEAEMSRVDRLVNQAVAAQEGIKEAGSEGKVCFRLWWRNHPDTFYSDAARMIAEATGLDNAVDLMNPVMKPRNDPATVIPELLDKLPADMPVMYKSTPMDIHDNVPLTEAAGKYPPDREQILEISYEQYHRKPWPWAKVRHIRTGLEGVRKHKLSGYVSLPISMGN</sequence>
<accession>A0A0F9G2R6</accession>
<organism evidence="1">
    <name type="scientific">marine sediment metagenome</name>
    <dbReference type="NCBI Taxonomy" id="412755"/>
    <lineage>
        <taxon>unclassified sequences</taxon>
        <taxon>metagenomes</taxon>
        <taxon>ecological metagenomes</taxon>
    </lineage>
</organism>
<dbReference type="EMBL" id="LAZR01030084">
    <property type="protein sequence ID" value="KKL57672.1"/>
    <property type="molecule type" value="Genomic_DNA"/>
</dbReference>
<name>A0A0F9G2R6_9ZZZZ</name>
<feature type="non-terminal residue" evidence="1">
    <location>
        <position position="343"/>
    </location>
</feature>
<evidence type="ECO:0000313" key="1">
    <source>
        <dbReference type="EMBL" id="KKL57672.1"/>
    </source>
</evidence>
<evidence type="ECO:0008006" key="2">
    <source>
        <dbReference type="Google" id="ProtNLM"/>
    </source>
</evidence>
<dbReference type="AlphaFoldDB" id="A0A0F9G2R6"/>
<protein>
    <recommendedName>
        <fullName evidence="2">Uroporphyrinogen decarboxylase (URO-D) domain-containing protein</fullName>
    </recommendedName>
</protein>
<reference evidence="1" key="1">
    <citation type="journal article" date="2015" name="Nature">
        <title>Complex archaea that bridge the gap between prokaryotes and eukaryotes.</title>
        <authorList>
            <person name="Spang A."/>
            <person name="Saw J.H."/>
            <person name="Jorgensen S.L."/>
            <person name="Zaremba-Niedzwiedzka K."/>
            <person name="Martijn J."/>
            <person name="Lind A.E."/>
            <person name="van Eijk R."/>
            <person name="Schleper C."/>
            <person name="Guy L."/>
            <person name="Ettema T.J."/>
        </authorList>
    </citation>
    <scope>NUCLEOTIDE SEQUENCE</scope>
</reference>